<evidence type="ECO:0000313" key="7">
    <source>
        <dbReference type="EMBL" id="CEJ82355.1"/>
    </source>
</evidence>
<evidence type="ECO:0000256" key="4">
    <source>
        <dbReference type="ARBA" id="ARBA00023136"/>
    </source>
</evidence>
<keyword evidence="3 6" id="KW-1133">Transmembrane helix</keyword>
<comment type="subcellular location">
    <subcellularLocation>
        <location evidence="1">Membrane</location>
        <topology evidence="1">Single-pass membrane protein</topology>
    </subcellularLocation>
</comment>
<dbReference type="AlphaFoldDB" id="A0A0A1T857"/>
<evidence type="ECO:0000256" key="2">
    <source>
        <dbReference type="ARBA" id="ARBA00022692"/>
    </source>
</evidence>
<dbReference type="InterPro" id="IPR051694">
    <property type="entry name" value="Immunoregulatory_rcpt-like"/>
</dbReference>
<dbReference type="STRING" id="1531966.A0A0A1T857"/>
<dbReference type="GO" id="GO:0016020">
    <property type="term" value="C:membrane"/>
    <property type="evidence" value="ECO:0007669"/>
    <property type="project" value="UniProtKB-SubCell"/>
</dbReference>
<evidence type="ECO:0000256" key="3">
    <source>
        <dbReference type="ARBA" id="ARBA00022989"/>
    </source>
</evidence>
<feature type="compositionally biased region" description="Polar residues" evidence="5">
    <location>
        <begin position="211"/>
        <end position="223"/>
    </location>
</feature>
<dbReference type="Proteomes" id="UP000039046">
    <property type="component" value="Unassembled WGS sequence"/>
</dbReference>
<name>A0A0A1T857_9HYPO</name>
<proteinExistence type="predicted"/>
<keyword evidence="2 6" id="KW-0812">Transmembrane</keyword>
<organism evidence="7 8">
    <name type="scientific">[Torrubiella] hemipterigena</name>
    <dbReference type="NCBI Taxonomy" id="1531966"/>
    <lineage>
        <taxon>Eukaryota</taxon>
        <taxon>Fungi</taxon>
        <taxon>Dikarya</taxon>
        <taxon>Ascomycota</taxon>
        <taxon>Pezizomycotina</taxon>
        <taxon>Sordariomycetes</taxon>
        <taxon>Hypocreomycetidae</taxon>
        <taxon>Hypocreales</taxon>
        <taxon>Clavicipitaceae</taxon>
        <taxon>Clavicipitaceae incertae sedis</taxon>
        <taxon>'Torrubiella' clade</taxon>
    </lineage>
</organism>
<feature type="region of interest" description="Disordered" evidence="5">
    <location>
        <begin position="80"/>
        <end position="133"/>
    </location>
</feature>
<evidence type="ECO:0000313" key="8">
    <source>
        <dbReference type="Proteomes" id="UP000039046"/>
    </source>
</evidence>
<protein>
    <recommendedName>
        <fullName evidence="9">Extracellular membrane protein CFEM domain-containing protein</fullName>
    </recommendedName>
</protein>
<evidence type="ECO:0000256" key="6">
    <source>
        <dbReference type="SAM" id="Phobius"/>
    </source>
</evidence>
<dbReference type="GO" id="GO:0071944">
    <property type="term" value="C:cell periphery"/>
    <property type="evidence" value="ECO:0007669"/>
    <property type="project" value="UniProtKB-ARBA"/>
</dbReference>
<evidence type="ECO:0000256" key="1">
    <source>
        <dbReference type="ARBA" id="ARBA00004167"/>
    </source>
</evidence>
<feature type="transmembrane region" description="Helical" evidence="6">
    <location>
        <begin position="138"/>
        <end position="161"/>
    </location>
</feature>
<evidence type="ECO:0008006" key="9">
    <source>
        <dbReference type="Google" id="ProtNLM"/>
    </source>
</evidence>
<reference evidence="7 8" key="1">
    <citation type="journal article" date="2015" name="Genome Announc.">
        <title>Draft Genome Sequence and Gene Annotation of the Entomopathogenic Fungus Verticillium hemipterigenum.</title>
        <authorList>
            <person name="Horn F."/>
            <person name="Habel A."/>
            <person name="Scharf D.H."/>
            <person name="Dworschak J."/>
            <person name="Brakhage A.A."/>
            <person name="Guthke R."/>
            <person name="Hertweck C."/>
            <person name="Linde J."/>
        </authorList>
    </citation>
    <scope>NUCLEOTIDE SEQUENCE [LARGE SCALE GENOMIC DNA]</scope>
</reference>
<feature type="region of interest" description="Disordered" evidence="5">
    <location>
        <begin position="279"/>
        <end position="305"/>
    </location>
</feature>
<feature type="compositionally biased region" description="Polar residues" evidence="5">
    <location>
        <begin position="80"/>
        <end position="97"/>
    </location>
</feature>
<evidence type="ECO:0000256" key="5">
    <source>
        <dbReference type="SAM" id="MobiDB-lite"/>
    </source>
</evidence>
<dbReference type="EMBL" id="CDHN01000001">
    <property type="protein sequence ID" value="CEJ82355.1"/>
    <property type="molecule type" value="Genomic_DNA"/>
</dbReference>
<feature type="region of interest" description="Disordered" evidence="5">
    <location>
        <begin position="179"/>
        <end position="228"/>
    </location>
</feature>
<keyword evidence="4 6" id="KW-0472">Membrane</keyword>
<dbReference type="PANTHER" id="PTHR15549">
    <property type="entry name" value="PAIRED IMMUNOGLOBULIN-LIKE TYPE 2 RECEPTOR"/>
    <property type="match status" value="1"/>
</dbReference>
<keyword evidence="8" id="KW-1185">Reference proteome</keyword>
<gene>
    <name evidence="7" type="ORF">VHEMI02425</name>
</gene>
<dbReference type="HOGENOM" id="CLU_912718_0_0_1"/>
<sequence>MPTFSSLPQCFRSCAAKTFSCKDSDVNCICRNYLNGGDIMLAFGCLLTAGGDSCNPTDVVSATTDLDSICRASGIKPTTTANDGSSNTLPTNLSVPGTTGRGGSAPTPTDDTSSSGSSGSNGNSGSSTSSHSGGLPTAAIAGIGAGAGVILILIAVIIFLICRRRRKVPQLVQTQTEALLPPSQPSTAHQPPSPLSSPSPAMQQKYAAPGTVSSVSPLTSAASPSPYVDQRHVATPPVGYSPTPPPTMQKQYEPAVLVHEMGASTYSAANTTAEPIYEMPAGDARPVGSSHGELPNNEVSVAKAT</sequence>
<feature type="compositionally biased region" description="Low complexity" evidence="5">
    <location>
        <begin position="112"/>
        <end position="133"/>
    </location>
</feature>
<accession>A0A0A1T857</accession>